<comment type="caution">
    <text evidence="2">The sequence shown here is derived from an EMBL/GenBank/DDBJ whole genome shotgun (WGS) entry which is preliminary data.</text>
</comment>
<dbReference type="EMBL" id="JAPEVA010000010">
    <property type="protein sequence ID" value="KAJ4409798.1"/>
    <property type="molecule type" value="Genomic_DNA"/>
</dbReference>
<feature type="coiled-coil region" evidence="1">
    <location>
        <begin position="131"/>
        <end position="158"/>
    </location>
</feature>
<keyword evidence="1" id="KW-0175">Coiled coil</keyword>
<name>A0A9W9DA66_9PLEO</name>
<dbReference type="OrthoDB" id="4338954at2759"/>
<dbReference type="AlphaFoldDB" id="A0A9W9DA66"/>
<gene>
    <name evidence="2" type="ORF">N0V91_002272</name>
</gene>
<evidence type="ECO:0000313" key="2">
    <source>
        <dbReference type="EMBL" id="KAJ4409798.1"/>
    </source>
</evidence>
<accession>A0A9W9DA66</accession>
<reference evidence="2" key="1">
    <citation type="submission" date="2022-10" db="EMBL/GenBank/DDBJ databases">
        <title>Tapping the CABI collections for fungal endophytes: first genome assemblies for Collariella, Neodidymelliopsis, Ascochyta clinopodiicola, Didymella pomorum, Didymosphaeria variabile, Neocosmospora piperis and Neocucurbitaria cava.</title>
        <authorList>
            <person name="Hill R."/>
        </authorList>
    </citation>
    <scope>NUCLEOTIDE SEQUENCE</scope>
    <source>
        <strain evidence="2">IMI 355091</strain>
    </source>
</reference>
<organism evidence="2 3">
    <name type="scientific">Didymella pomorum</name>
    <dbReference type="NCBI Taxonomy" id="749634"/>
    <lineage>
        <taxon>Eukaryota</taxon>
        <taxon>Fungi</taxon>
        <taxon>Dikarya</taxon>
        <taxon>Ascomycota</taxon>
        <taxon>Pezizomycotina</taxon>
        <taxon>Dothideomycetes</taxon>
        <taxon>Pleosporomycetidae</taxon>
        <taxon>Pleosporales</taxon>
        <taxon>Pleosporineae</taxon>
        <taxon>Didymellaceae</taxon>
        <taxon>Didymella</taxon>
    </lineage>
</organism>
<keyword evidence="3" id="KW-1185">Reference proteome</keyword>
<evidence type="ECO:0000256" key="1">
    <source>
        <dbReference type="SAM" id="Coils"/>
    </source>
</evidence>
<evidence type="ECO:0000313" key="3">
    <source>
        <dbReference type="Proteomes" id="UP001140510"/>
    </source>
</evidence>
<proteinExistence type="predicted"/>
<protein>
    <submittedName>
        <fullName evidence="2">Uncharacterized protein</fullName>
    </submittedName>
</protein>
<dbReference type="Proteomes" id="UP001140510">
    <property type="component" value="Unassembled WGS sequence"/>
</dbReference>
<sequence>MPFSRFTPLLRQRLFTTSTRSRNAIAIGDVAAEELAAASRAVPKLGRIAKWYLPSMAVAAVGMMYIPASLYMPRVEPKPRSVTLDAARRYIGYTIGSDLNESNRAVHVPVELTQEQKNQQLMDLYGERSSLEDMERAIAGLETRATSQKDRNAALEAAYGDRSSIKDLERAMQIYEVQRTTPLRVEEYGMNNREEATVRARRY</sequence>